<organism evidence="2 3">
    <name type="scientific">Pararobbsia alpina</name>
    <dbReference type="NCBI Taxonomy" id="621374"/>
    <lineage>
        <taxon>Bacteria</taxon>
        <taxon>Pseudomonadati</taxon>
        <taxon>Pseudomonadota</taxon>
        <taxon>Betaproteobacteria</taxon>
        <taxon>Burkholderiales</taxon>
        <taxon>Burkholderiaceae</taxon>
        <taxon>Pararobbsia</taxon>
    </lineage>
</organism>
<keyword evidence="1" id="KW-1133">Transmembrane helix</keyword>
<dbReference type="EMBL" id="CADIKM010000046">
    <property type="protein sequence ID" value="CAB3802076.1"/>
    <property type="molecule type" value="Genomic_DNA"/>
</dbReference>
<evidence type="ECO:0000313" key="3">
    <source>
        <dbReference type="Proteomes" id="UP000494115"/>
    </source>
</evidence>
<keyword evidence="3" id="KW-1185">Reference proteome</keyword>
<dbReference type="Proteomes" id="UP000494115">
    <property type="component" value="Unassembled WGS sequence"/>
</dbReference>
<name>A0A6S7BJ53_9BURK</name>
<sequence length="72" mass="7860">MIGDARQCDRLGPVPAGSGSLSSALLAFVFVVVLTICHRLRAVDDTRLISTLMEVHMSKLFSLSVRTRENSN</sequence>
<feature type="transmembrane region" description="Helical" evidence="1">
    <location>
        <begin position="20"/>
        <end position="37"/>
    </location>
</feature>
<keyword evidence="1" id="KW-0812">Transmembrane</keyword>
<dbReference type="AlphaFoldDB" id="A0A6S7BJ53"/>
<reference evidence="2 3" key="1">
    <citation type="submission" date="2020-04" db="EMBL/GenBank/DDBJ databases">
        <authorList>
            <person name="De Canck E."/>
        </authorList>
    </citation>
    <scope>NUCLEOTIDE SEQUENCE [LARGE SCALE GENOMIC DNA]</scope>
    <source>
        <strain evidence="2 3">LMG 28138</strain>
    </source>
</reference>
<evidence type="ECO:0000256" key="1">
    <source>
        <dbReference type="SAM" id="Phobius"/>
    </source>
</evidence>
<keyword evidence="1" id="KW-0472">Membrane</keyword>
<proteinExistence type="predicted"/>
<evidence type="ECO:0000313" key="2">
    <source>
        <dbReference type="EMBL" id="CAB3802076.1"/>
    </source>
</evidence>
<protein>
    <submittedName>
        <fullName evidence="2">Uncharacterized protein</fullName>
    </submittedName>
</protein>
<gene>
    <name evidence="2" type="ORF">LMG28138_05126</name>
</gene>
<accession>A0A6S7BJ53</accession>